<feature type="compositionally biased region" description="Polar residues" evidence="2">
    <location>
        <begin position="539"/>
        <end position="582"/>
    </location>
</feature>
<dbReference type="GeneID" id="11510816"/>
<feature type="compositionally biased region" description="Polar residues" evidence="2">
    <location>
        <begin position="89"/>
        <end position="99"/>
    </location>
</feature>
<evidence type="ECO:0000256" key="1">
    <source>
        <dbReference type="SAM" id="Coils"/>
    </source>
</evidence>
<feature type="compositionally biased region" description="Basic and acidic residues" evidence="2">
    <location>
        <begin position="30"/>
        <end position="47"/>
    </location>
</feature>
<evidence type="ECO:0000313" key="4">
    <source>
        <dbReference type="Proteomes" id="UP000007322"/>
    </source>
</evidence>
<feature type="compositionally biased region" description="Basic residues" evidence="2">
    <location>
        <begin position="59"/>
        <end position="71"/>
    </location>
</feature>
<dbReference type="AlphaFoldDB" id="G2QAX4"/>
<dbReference type="VEuPathDB" id="FungiDB:MYCTH_2143210"/>
<dbReference type="Proteomes" id="UP000007322">
    <property type="component" value="Chromosome 2"/>
</dbReference>
<feature type="region of interest" description="Disordered" evidence="2">
    <location>
        <begin position="23"/>
        <end position="122"/>
    </location>
</feature>
<organism evidence="3 4">
    <name type="scientific">Thermothelomyces thermophilus (strain ATCC 42464 / BCRC 31852 / DSM 1799)</name>
    <name type="common">Sporotrichum thermophile</name>
    <dbReference type="NCBI Taxonomy" id="573729"/>
    <lineage>
        <taxon>Eukaryota</taxon>
        <taxon>Fungi</taxon>
        <taxon>Dikarya</taxon>
        <taxon>Ascomycota</taxon>
        <taxon>Pezizomycotina</taxon>
        <taxon>Sordariomycetes</taxon>
        <taxon>Sordariomycetidae</taxon>
        <taxon>Sordariales</taxon>
        <taxon>Chaetomiaceae</taxon>
        <taxon>Thermothelomyces</taxon>
    </lineage>
</organism>
<feature type="compositionally biased region" description="Low complexity" evidence="2">
    <location>
        <begin position="458"/>
        <end position="470"/>
    </location>
</feature>
<feature type="compositionally biased region" description="Polar residues" evidence="2">
    <location>
        <begin position="420"/>
        <end position="431"/>
    </location>
</feature>
<evidence type="ECO:0000256" key="2">
    <source>
        <dbReference type="SAM" id="MobiDB-lite"/>
    </source>
</evidence>
<dbReference type="HOGENOM" id="CLU_419889_0_0_1"/>
<accession>G2QAX4</accession>
<proteinExistence type="predicted"/>
<feature type="compositionally biased region" description="Basic residues" evidence="2">
    <location>
        <begin position="630"/>
        <end position="643"/>
    </location>
</feature>
<dbReference type="InParanoid" id="G2QAX4"/>
<feature type="region of interest" description="Disordered" evidence="2">
    <location>
        <begin position="250"/>
        <end position="278"/>
    </location>
</feature>
<evidence type="ECO:0000313" key="3">
    <source>
        <dbReference type="EMBL" id="AEO56766.1"/>
    </source>
</evidence>
<reference evidence="3 4" key="1">
    <citation type="journal article" date="2011" name="Nat. Biotechnol.">
        <title>Comparative genomic analysis of the thermophilic biomass-degrading fungi Myceliophthora thermophila and Thielavia terrestris.</title>
        <authorList>
            <person name="Berka R.M."/>
            <person name="Grigoriev I.V."/>
            <person name="Otillar R."/>
            <person name="Salamov A."/>
            <person name="Grimwood J."/>
            <person name="Reid I."/>
            <person name="Ishmael N."/>
            <person name="John T."/>
            <person name="Darmond C."/>
            <person name="Moisan M.-C."/>
            <person name="Henrissat B."/>
            <person name="Coutinho P.M."/>
            <person name="Lombard V."/>
            <person name="Natvig D.O."/>
            <person name="Lindquist E."/>
            <person name="Schmutz J."/>
            <person name="Lucas S."/>
            <person name="Harris P."/>
            <person name="Powlowski J."/>
            <person name="Bellemare A."/>
            <person name="Taylor D."/>
            <person name="Butler G."/>
            <person name="de Vries R.P."/>
            <person name="Allijn I.E."/>
            <person name="van den Brink J."/>
            <person name="Ushinsky S."/>
            <person name="Storms R."/>
            <person name="Powell A.J."/>
            <person name="Paulsen I.T."/>
            <person name="Elbourne L.D.H."/>
            <person name="Baker S.E."/>
            <person name="Magnuson J."/>
            <person name="LaBoissiere S."/>
            <person name="Clutterbuck A.J."/>
            <person name="Martinez D."/>
            <person name="Wogulis M."/>
            <person name="de Leon A.L."/>
            <person name="Rey M.W."/>
            <person name="Tsang A."/>
        </authorList>
    </citation>
    <scope>NUCLEOTIDE SEQUENCE [LARGE SCALE GENOMIC DNA]</scope>
    <source>
        <strain evidence="4">ATCC 42464 / BCRC 31852 / DSM 1799</strain>
    </source>
</reference>
<dbReference type="KEGG" id="mtm:MYCTH_2143210"/>
<keyword evidence="1" id="KW-0175">Coiled coil</keyword>
<feature type="compositionally biased region" description="Basic and acidic residues" evidence="2">
    <location>
        <begin position="435"/>
        <end position="452"/>
    </location>
</feature>
<feature type="region of interest" description="Disordered" evidence="2">
    <location>
        <begin position="292"/>
        <end position="653"/>
    </location>
</feature>
<feature type="compositionally biased region" description="Polar residues" evidence="2">
    <location>
        <begin position="366"/>
        <end position="385"/>
    </location>
</feature>
<feature type="compositionally biased region" description="Polar residues" evidence="2">
    <location>
        <begin position="106"/>
        <end position="115"/>
    </location>
</feature>
<feature type="compositionally biased region" description="Basic and acidic residues" evidence="2">
    <location>
        <begin position="338"/>
        <end position="355"/>
    </location>
</feature>
<protein>
    <submittedName>
        <fullName evidence="3">Uncharacterized protein</fullName>
    </submittedName>
</protein>
<feature type="coiled-coil region" evidence="1">
    <location>
        <begin position="130"/>
        <end position="159"/>
    </location>
</feature>
<feature type="compositionally biased region" description="Basic and acidic residues" evidence="2">
    <location>
        <begin position="250"/>
        <end position="260"/>
    </location>
</feature>
<dbReference type="RefSeq" id="XP_003662011.1">
    <property type="nucleotide sequence ID" value="XM_003661963.1"/>
</dbReference>
<sequence>MPPLNDDTGRSRVSFRRASILNFLNTHKNSKNDSENQEDGNGHDQPESGHQSKSQAARGWHHHPHHLRHHSAAPPLSSNPVHSGPPQLQLPSWSSNNLQEDGIPTDATSNPAESRSSARDVKLDEPTWRKLFANDENRRAAARRKKEEEENHVRERRANEAARIIYASCMAGHRVQRRRARARRLVDLAGTARDGTAVQAERSDAVRRLGRFAENADPFPDLYWRAWGHAIPPALEMDPFGEMWEDGVEEKGEQAGRDGFDGTSPPHGGRKRGSVVDGATVDVHAVGITEQEEVLPNWKAPRATTRSTTDRVVSGGDDQGQGNEQSADSCALPTDKAQGVERERGEVPREHKQAQEPEESEAETAISITEPKQSELPESSTSGQRDPNDEVDTPTRHKGKGKLIEPSFVAANRSEATLHGVQSTRTGSNSEPDGEEPRQSDSLKMRRGDNRRRTLTFGAAGTSGAESSSGIEPTSATEPTLGTMPSSGPGLTSTRPTTSNTVSSDASFDISVAAPTARAAGLPPRPPNNSRDSEIPKSDMSTSSSEIYLSGNEGSQMWRRLQSQQAKGSSVSASIGNESRFSSRLKPGQSGSKGTLPLVGPEPQRPMGVASAGRESEDTADGGTRERGSRRATLRATLRRLFRPSRVDKQRPI</sequence>
<gene>
    <name evidence="3" type="ORF">MYCTH_2143210</name>
</gene>
<name>G2QAX4_THET4</name>
<dbReference type="EMBL" id="CP003003">
    <property type="protein sequence ID" value="AEO56766.1"/>
    <property type="molecule type" value="Genomic_DNA"/>
</dbReference>
<feature type="compositionally biased region" description="Polar residues" evidence="2">
    <location>
        <begin position="471"/>
        <end position="506"/>
    </location>
</feature>
<keyword evidence="4" id="KW-1185">Reference proteome</keyword>